<sequence>MARFNTRVWGKRHRQRGISFNKKKEERALQVGLPNVCTELKNTSPVSIITWIRRIRHGSRSKLLKPQGKGYLDPGPTAVSASNYEGYFGAPCRVVPPPEFHFGWGLGEILAHYWDIQTKSARFDRGIGGCGAGSKGQQPGNAAIMIANGAAPTGSPGYGPLEIPLFDLCASSDAFRKRISRLRAVSVMERLESHLDSVWARLIERAGRLRDTTSRWRTYWYLGWQSKHYYYCSRTLHETV</sequence>
<dbReference type="KEGG" id="bgh:BDBG_08489"/>
<evidence type="ECO:0000313" key="2">
    <source>
        <dbReference type="Proteomes" id="UP000002038"/>
    </source>
</evidence>
<dbReference type="OrthoDB" id="5338458at2759"/>
<accession>A0A179V1F3</accession>
<protein>
    <submittedName>
        <fullName evidence="1">Uncharacterized protein</fullName>
    </submittedName>
</protein>
<name>A0A179V1F3_BLAGS</name>
<proteinExistence type="predicted"/>
<dbReference type="GeneID" id="8501635"/>
<dbReference type="RefSeq" id="XP_002621117.1">
    <property type="nucleotide sequence ID" value="XM_002621071.2"/>
</dbReference>
<dbReference type="VEuPathDB" id="FungiDB:BDBG_08489"/>
<gene>
    <name evidence="1" type="ORF">BDBG_08489</name>
</gene>
<organism evidence="1 2">
    <name type="scientific">Blastomyces gilchristii (strain SLH14081)</name>
    <name type="common">Blastomyces dermatitidis</name>
    <dbReference type="NCBI Taxonomy" id="559298"/>
    <lineage>
        <taxon>Eukaryota</taxon>
        <taxon>Fungi</taxon>
        <taxon>Dikarya</taxon>
        <taxon>Ascomycota</taxon>
        <taxon>Pezizomycotina</taxon>
        <taxon>Eurotiomycetes</taxon>
        <taxon>Eurotiomycetidae</taxon>
        <taxon>Onygenales</taxon>
        <taxon>Ajellomycetaceae</taxon>
        <taxon>Blastomyces</taxon>
    </lineage>
</organism>
<reference evidence="2" key="1">
    <citation type="journal article" date="2015" name="PLoS Genet.">
        <title>The dynamic genome and transcriptome of the human fungal pathogen Blastomyces and close relative Emmonsia.</title>
        <authorList>
            <person name="Munoz J.F."/>
            <person name="Gauthier G.M."/>
            <person name="Desjardins C.A."/>
            <person name="Gallo J.E."/>
            <person name="Holder J."/>
            <person name="Sullivan T.D."/>
            <person name="Marty A.J."/>
            <person name="Carmen J.C."/>
            <person name="Chen Z."/>
            <person name="Ding L."/>
            <person name="Gujja S."/>
            <person name="Magrini V."/>
            <person name="Misas E."/>
            <person name="Mitreva M."/>
            <person name="Priest M."/>
            <person name="Saif S."/>
            <person name="Whiston E.A."/>
            <person name="Young S."/>
            <person name="Zeng Q."/>
            <person name="Goldman W.E."/>
            <person name="Mardis E.R."/>
            <person name="Taylor J.W."/>
            <person name="McEwen J.G."/>
            <person name="Clay O.K."/>
            <person name="Klein B.S."/>
            <person name="Cuomo C.A."/>
        </authorList>
    </citation>
    <scope>NUCLEOTIDE SEQUENCE [LARGE SCALE GENOMIC DNA]</scope>
    <source>
        <strain evidence="2">SLH14081</strain>
    </source>
</reference>
<evidence type="ECO:0000313" key="1">
    <source>
        <dbReference type="EMBL" id="OAT13248.1"/>
    </source>
</evidence>
<keyword evidence="2" id="KW-1185">Reference proteome</keyword>
<dbReference type="EMBL" id="GG657471">
    <property type="protein sequence ID" value="OAT13248.1"/>
    <property type="molecule type" value="Genomic_DNA"/>
</dbReference>
<dbReference type="Proteomes" id="UP000002038">
    <property type="component" value="Unassembled WGS sequence"/>
</dbReference>
<dbReference type="AlphaFoldDB" id="A0A179V1F3"/>